<evidence type="ECO:0000256" key="3">
    <source>
        <dbReference type="ARBA" id="ARBA00006143"/>
    </source>
</evidence>
<feature type="transmembrane region" description="Helical" evidence="10">
    <location>
        <begin position="218"/>
        <end position="239"/>
    </location>
</feature>
<evidence type="ECO:0000256" key="2">
    <source>
        <dbReference type="ARBA" id="ARBA00004229"/>
    </source>
</evidence>
<keyword evidence="9 10" id="KW-0472">Membrane</keyword>
<dbReference type="EMBL" id="MK814651">
    <property type="protein sequence ID" value="QCI06157.1"/>
    <property type="molecule type" value="Genomic_DNA"/>
</dbReference>
<dbReference type="InterPro" id="IPR003834">
    <property type="entry name" value="Cyt_c_assmbl_TM_dom"/>
</dbReference>
<accession>A0A4D6WR84</accession>
<gene>
    <name evidence="12" type="primary">dsbD</name>
</gene>
<geneLocation type="plastid" evidence="12"/>
<sequence length="244" mass="27620">MISKYLHLLEIQSYYLQQKTYIFLSSSLSTINIISLASLIIGGFITSINPCLISILPLTLTKINKSIHNNRKKNSLIYGLLSSTILMIIFTILFSNYYNKLTQNIPLFKSLLTIILGLNLLQVLELNITYFNTNNWNKFQSQYSELLINWIIGFTIGISSLSCSTPILATIVIWLSASNNLLLGALYIVCYLIGYLLPILILIYITTDYNKLNQLTQIWNHVVPASGFLVLGIGFFSLLEHIII</sequence>
<evidence type="ECO:0000256" key="6">
    <source>
        <dbReference type="ARBA" id="ARBA00022692"/>
    </source>
</evidence>
<protein>
    <submittedName>
        <fullName evidence="12">Thiol:disulfide interchange protein</fullName>
    </submittedName>
</protein>
<organism evidence="12">
    <name type="scientific">Dicranema revolutum</name>
    <dbReference type="NCBI Taxonomy" id="239144"/>
    <lineage>
        <taxon>Eukaryota</taxon>
        <taxon>Rhodophyta</taxon>
        <taxon>Florideophyceae</taxon>
        <taxon>Rhodymeniophycidae</taxon>
        <taxon>Gigartinales</taxon>
        <taxon>Dicranemataceae</taxon>
        <taxon>Dicranema</taxon>
    </lineage>
</organism>
<feature type="transmembrane region" description="Helical" evidence="10">
    <location>
        <begin position="181"/>
        <end position="206"/>
    </location>
</feature>
<dbReference type="PANTHER" id="PTHR31272">
    <property type="entry name" value="CYTOCHROME C-TYPE BIOGENESIS PROTEIN HI_1454-RELATED"/>
    <property type="match status" value="1"/>
</dbReference>
<proteinExistence type="inferred from homology"/>
<name>A0A4D6WR84_9FLOR</name>
<feature type="transmembrane region" description="Helical" evidence="10">
    <location>
        <begin position="147"/>
        <end position="175"/>
    </location>
</feature>
<evidence type="ECO:0000256" key="5">
    <source>
        <dbReference type="ARBA" id="ARBA00022640"/>
    </source>
</evidence>
<evidence type="ECO:0000256" key="8">
    <source>
        <dbReference type="ARBA" id="ARBA00022989"/>
    </source>
</evidence>
<dbReference type="AlphaFoldDB" id="A0A4D6WR84"/>
<dbReference type="GO" id="GO:0009507">
    <property type="term" value="C:chloroplast"/>
    <property type="evidence" value="ECO:0007669"/>
    <property type="project" value="UniProtKB-SubCell"/>
</dbReference>
<reference evidence="12" key="2">
    <citation type="submission" date="2019-04" db="EMBL/GenBank/DDBJ databases">
        <authorList>
            <person name="Pasella M."/>
        </authorList>
    </citation>
    <scope>NUCLEOTIDE SEQUENCE</scope>
    <source>
        <strain evidence="12">VRM320</strain>
    </source>
</reference>
<keyword evidence="5 12" id="KW-0934">Plastid</keyword>
<evidence type="ECO:0000256" key="1">
    <source>
        <dbReference type="ARBA" id="ARBA00004141"/>
    </source>
</evidence>
<evidence type="ECO:0000313" key="12">
    <source>
        <dbReference type="EMBL" id="QCI06157.1"/>
    </source>
</evidence>
<comment type="subcellular location">
    <subcellularLocation>
        <location evidence="1">Membrane</location>
        <topology evidence="1">Multi-pass membrane protein</topology>
    </subcellularLocation>
    <subcellularLocation>
        <location evidence="2">Plastid</location>
        <location evidence="2">Chloroplast</location>
    </subcellularLocation>
</comment>
<evidence type="ECO:0000259" key="11">
    <source>
        <dbReference type="Pfam" id="PF02683"/>
    </source>
</evidence>
<dbReference type="GO" id="GO:0017004">
    <property type="term" value="P:cytochrome complex assembly"/>
    <property type="evidence" value="ECO:0007669"/>
    <property type="project" value="UniProtKB-KW"/>
</dbReference>
<dbReference type="Pfam" id="PF02683">
    <property type="entry name" value="DsbD_TM"/>
    <property type="match status" value="1"/>
</dbReference>
<evidence type="ECO:0000256" key="4">
    <source>
        <dbReference type="ARBA" id="ARBA00022528"/>
    </source>
</evidence>
<comment type="similarity">
    <text evidence="3">Belongs to the DsbD family.</text>
</comment>
<keyword evidence="4" id="KW-0150">Chloroplast</keyword>
<evidence type="ECO:0000256" key="9">
    <source>
        <dbReference type="ARBA" id="ARBA00023136"/>
    </source>
</evidence>
<feature type="transmembrane region" description="Helical" evidence="10">
    <location>
        <begin position="76"/>
        <end position="95"/>
    </location>
</feature>
<keyword evidence="7" id="KW-0201">Cytochrome c-type biogenesis</keyword>
<evidence type="ECO:0000256" key="7">
    <source>
        <dbReference type="ARBA" id="ARBA00022748"/>
    </source>
</evidence>
<evidence type="ECO:0000256" key="10">
    <source>
        <dbReference type="SAM" id="Phobius"/>
    </source>
</evidence>
<feature type="transmembrane region" description="Helical" evidence="10">
    <location>
        <begin position="107"/>
        <end position="126"/>
    </location>
</feature>
<reference evidence="12" key="1">
    <citation type="journal article" date="2019" name="Mol. Phylogenet. Evol.">
        <title>Morphological evolution and classification of the red algal order Ceramiales inferred using plastid phylogenomics.</title>
        <authorList>
            <person name="Diaz-Tapia P."/>
            <person name="Pasella M.M."/>
            <person name="Verbruggen H."/>
            <person name="Maggs C.A."/>
        </authorList>
    </citation>
    <scope>NUCLEOTIDE SEQUENCE</scope>
    <source>
        <strain evidence="12">VRM320</strain>
    </source>
</reference>
<dbReference type="InterPro" id="IPR051790">
    <property type="entry name" value="Cytochrome_c-biogenesis_DsbD"/>
</dbReference>
<dbReference type="GO" id="GO:0016020">
    <property type="term" value="C:membrane"/>
    <property type="evidence" value="ECO:0007669"/>
    <property type="project" value="UniProtKB-SubCell"/>
</dbReference>
<keyword evidence="8 10" id="KW-1133">Transmembrane helix</keyword>
<keyword evidence="6 10" id="KW-0812">Transmembrane</keyword>
<feature type="domain" description="Cytochrome C biogenesis protein transmembrane" evidence="11">
    <location>
        <begin position="35"/>
        <end position="235"/>
    </location>
</feature>
<dbReference type="PANTHER" id="PTHR31272:SF6">
    <property type="entry name" value="CYTOCHROME C-TYPE BIOGENESIS CCDA-LIKE CHLOROPLASTIC PROTEIN"/>
    <property type="match status" value="1"/>
</dbReference>